<sequence length="302" mass="33244">MLSRIAPRDPHLDKENAPVADHHRVKAASAAGALHAKTPHMLGRARKPLAADQANGKGNDGIFSPTDKSLARARLRDITNTPVPNTLRQKALKPAVKYVSASALKSTACRPNAIQAQIRARAFGEDPAMTKPQVRQQMQPSTACLPDLEADFLEPEYCPPKAHIFSHDEFDPLEAFGFDFDLGLLHSLGPPPVNVFLSEITSSSYQLPADIEEEPVRPCFSSDDEEHVDTFPEYHDIESSNYDGTLLPTLSLPIFEQPSLIPRPPVRSSSITKTKQCPTQEDSIIAGRLRSKSRLRPPTKLH</sequence>
<keyword evidence="2" id="KW-1185">Reference proteome</keyword>
<reference evidence="1" key="1">
    <citation type="submission" date="2022-06" db="EMBL/GenBank/DDBJ databases">
        <title>Phylogenomic reconstructions and comparative analyses of Kickxellomycotina fungi.</title>
        <authorList>
            <person name="Reynolds N.K."/>
            <person name="Stajich J.E."/>
            <person name="Barry K."/>
            <person name="Grigoriev I.V."/>
            <person name="Crous P."/>
            <person name="Smith M.E."/>
        </authorList>
    </citation>
    <scope>NUCLEOTIDE SEQUENCE</scope>
    <source>
        <strain evidence="1">RSA 2271</strain>
    </source>
</reference>
<dbReference type="Proteomes" id="UP001145114">
    <property type="component" value="Unassembled WGS sequence"/>
</dbReference>
<evidence type="ECO:0000313" key="1">
    <source>
        <dbReference type="EMBL" id="KAJ1674983.1"/>
    </source>
</evidence>
<comment type="caution">
    <text evidence="1">The sequence shown here is derived from an EMBL/GenBank/DDBJ whole genome shotgun (WGS) entry which is preliminary data.</text>
</comment>
<evidence type="ECO:0000313" key="2">
    <source>
        <dbReference type="Proteomes" id="UP001145114"/>
    </source>
</evidence>
<proteinExistence type="predicted"/>
<name>A0ACC1HEJ0_9FUNG</name>
<accession>A0ACC1HEJ0</accession>
<protein>
    <submittedName>
        <fullName evidence="1">Uncharacterized protein</fullName>
    </submittedName>
</protein>
<gene>
    <name evidence="1" type="ORF">EV182_002172</name>
</gene>
<organism evidence="1 2">
    <name type="scientific">Spiromyces aspiralis</name>
    <dbReference type="NCBI Taxonomy" id="68401"/>
    <lineage>
        <taxon>Eukaryota</taxon>
        <taxon>Fungi</taxon>
        <taxon>Fungi incertae sedis</taxon>
        <taxon>Zoopagomycota</taxon>
        <taxon>Kickxellomycotina</taxon>
        <taxon>Kickxellomycetes</taxon>
        <taxon>Kickxellales</taxon>
        <taxon>Kickxellaceae</taxon>
        <taxon>Spiromyces</taxon>
    </lineage>
</organism>
<dbReference type="EMBL" id="JAMZIH010005559">
    <property type="protein sequence ID" value="KAJ1674983.1"/>
    <property type="molecule type" value="Genomic_DNA"/>
</dbReference>